<dbReference type="RefSeq" id="WP_002564732.1">
    <property type="nucleotide sequence ID" value="NZ_CABKUK010000001.1"/>
</dbReference>
<keyword evidence="1 4" id="KW-0378">Hydrolase</keyword>
<feature type="short sequence motif" description="GXSXG" evidence="4">
    <location>
        <begin position="36"/>
        <end position="40"/>
    </location>
</feature>
<evidence type="ECO:0000313" key="6">
    <source>
        <dbReference type="Proteomes" id="UP000283975"/>
    </source>
</evidence>
<evidence type="ECO:0000256" key="4">
    <source>
        <dbReference type="PROSITE-ProRule" id="PRU01161"/>
    </source>
</evidence>
<organism evidence="5 6">
    <name type="scientific">Enterocloster bolteae</name>
    <dbReference type="NCBI Taxonomy" id="208479"/>
    <lineage>
        <taxon>Bacteria</taxon>
        <taxon>Bacillati</taxon>
        <taxon>Bacillota</taxon>
        <taxon>Clostridia</taxon>
        <taxon>Lachnospirales</taxon>
        <taxon>Lachnospiraceae</taxon>
        <taxon>Enterocloster</taxon>
    </lineage>
</organism>
<feature type="short sequence motif" description="DGA/G" evidence="4">
    <location>
        <begin position="183"/>
        <end position="185"/>
    </location>
</feature>
<evidence type="ECO:0000256" key="2">
    <source>
        <dbReference type="ARBA" id="ARBA00022963"/>
    </source>
</evidence>
<reference evidence="5 6" key="1">
    <citation type="submission" date="2018-08" db="EMBL/GenBank/DDBJ databases">
        <title>A genome reference for cultivated species of the human gut microbiota.</title>
        <authorList>
            <person name="Zou Y."/>
            <person name="Xue W."/>
            <person name="Luo G."/>
        </authorList>
    </citation>
    <scope>NUCLEOTIDE SEQUENCE [LARGE SCALE GENOMIC DNA]</scope>
    <source>
        <strain evidence="5 6">AM35-14</strain>
    </source>
</reference>
<dbReference type="PROSITE" id="PS51635">
    <property type="entry name" value="PNPLA"/>
    <property type="match status" value="1"/>
</dbReference>
<feature type="active site" description="Proton acceptor" evidence="4">
    <location>
        <position position="183"/>
    </location>
</feature>
<dbReference type="SUPFAM" id="SSF52151">
    <property type="entry name" value="FabD/lysophospholipase-like"/>
    <property type="match status" value="1"/>
</dbReference>
<evidence type="ECO:0000256" key="1">
    <source>
        <dbReference type="ARBA" id="ARBA00022801"/>
    </source>
</evidence>
<dbReference type="CDD" id="cd07205">
    <property type="entry name" value="Pat_PNPLA6_PNPLA7_NTE1_like"/>
    <property type="match status" value="1"/>
</dbReference>
<comment type="caution">
    <text evidence="5">The sequence shown here is derived from an EMBL/GenBank/DDBJ whole genome shotgun (WGS) entry which is preliminary data.</text>
</comment>
<feature type="short sequence motif" description="GXGXXG" evidence="4">
    <location>
        <begin position="9"/>
        <end position="14"/>
    </location>
</feature>
<proteinExistence type="predicted"/>
<evidence type="ECO:0000256" key="3">
    <source>
        <dbReference type="ARBA" id="ARBA00023098"/>
    </source>
</evidence>
<dbReference type="AlphaFoldDB" id="A0A414AZM9"/>
<dbReference type="InterPro" id="IPR050301">
    <property type="entry name" value="NTE"/>
</dbReference>
<dbReference type="GO" id="GO:0016787">
    <property type="term" value="F:hydrolase activity"/>
    <property type="evidence" value="ECO:0007669"/>
    <property type="project" value="UniProtKB-UniRule"/>
</dbReference>
<dbReference type="Pfam" id="PF01734">
    <property type="entry name" value="Patatin"/>
    <property type="match status" value="1"/>
</dbReference>
<feature type="active site" description="Nucleophile" evidence="4">
    <location>
        <position position="38"/>
    </location>
</feature>
<sequence length="286" mass="30605">MGYGLALAGGGTRGAAHVGVLKALMEAGLRPDAVAGASAGGIVAGLFASGMSVSRMEQAVLHLEKHGGEYLDPDYSGLLAFMPQLLTGKGVNLSGLIKGDKLQDYFFQMTGRKHMDEAVFKLVIPAVDLISGNTICFTNSDQVREMEHVTWEWNGYLCEAMMAGASVPAIFAPRKLGRYFLVDGGVTDILPVNLLQAAGIRDVLAVDIGGDYEAPSDHSVMEVASHSFSIMSGRLKDCASTGEVLLLKPPLSSKAGLLTFELMGECMERGYEYTRKMLPQIRKVLN</sequence>
<dbReference type="EMBL" id="QSHZ01000003">
    <property type="protein sequence ID" value="RHC57960.1"/>
    <property type="molecule type" value="Genomic_DNA"/>
</dbReference>
<dbReference type="PANTHER" id="PTHR14226">
    <property type="entry name" value="NEUROPATHY TARGET ESTERASE/SWISS CHEESE D.MELANOGASTER"/>
    <property type="match status" value="1"/>
</dbReference>
<dbReference type="KEGG" id="cbol:CGC65_17810"/>
<name>A0A414AZM9_9FIRM</name>
<dbReference type="GO" id="GO:0016042">
    <property type="term" value="P:lipid catabolic process"/>
    <property type="evidence" value="ECO:0007669"/>
    <property type="project" value="UniProtKB-UniRule"/>
</dbReference>
<keyword evidence="2 4" id="KW-0442">Lipid degradation</keyword>
<dbReference type="InterPro" id="IPR002641">
    <property type="entry name" value="PNPLA_dom"/>
</dbReference>
<dbReference type="PANTHER" id="PTHR14226:SF29">
    <property type="entry name" value="NEUROPATHY TARGET ESTERASE SWS"/>
    <property type="match status" value="1"/>
</dbReference>
<protein>
    <submittedName>
        <fullName evidence="5">Patatin</fullName>
    </submittedName>
</protein>
<dbReference type="Gene3D" id="3.40.1090.10">
    <property type="entry name" value="Cytosolic phospholipase A2 catalytic domain"/>
    <property type="match status" value="1"/>
</dbReference>
<accession>A0A414AZM9</accession>
<keyword evidence="3 4" id="KW-0443">Lipid metabolism</keyword>
<dbReference type="Proteomes" id="UP000283975">
    <property type="component" value="Unassembled WGS sequence"/>
</dbReference>
<evidence type="ECO:0000313" key="5">
    <source>
        <dbReference type="EMBL" id="RHC57960.1"/>
    </source>
</evidence>
<gene>
    <name evidence="5" type="ORF">DW839_04030</name>
</gene>
<dbReference type="InterPro" id="IPR016035">
    <property type="entry name" value="Acyl_Trfase/lysoPLipase"/>
</dbReference>